<keyword evidence="2" id="KW-1185">Reference proteome</keyword>
<accession>A0AAD6WPT0</accession>
<feature type="non-terminal residue" evidence="1">
    <location>
        <position position="93"/>
    </location>
</feature>
<gene>
    <name evidence="1" type="ORF">C8F04DRAFT_1148432</name>
</gene>
<organism evidence="1 2">
    <name type="scientific">Mycena alexandri</name>
    <dbReference type="NCBI Taxonomy" id="1745969"/>
    <lineage>
        <taxon>Eukaryota</taxon>
        <taxon>Fungi</taxon>
        <taxon>Dikarya</taxon>
        <taxon>Basidiomycota</taxon>
        <taxon>Agaricomycotina</taxon>
        <taxon>Agaricomycetes</taxon>
        <taxon>Agaricomycetidae</taxon>
        <taxon>Agaricales</taxon>
        <taxon>Marasmiineae</taxon>
        <taxon>Mycenaceae</taxon>
        <taxon>Mycena</taxon>
    </lineage>
</organism>
<proteinExistence type="predicted"/>
<comment type="caution">
    <text evidence="1">The sequence shown here is derived from an EMBL/GenBank/DDBJ whole genome shotgun (WGS) entry which is preliminary data.</text>
</comment>
<protein>
    <submittedName>
        <fullName evidence="1">Uncharacterized protein</fullName>
    </submittedName>
</protein>
<evidence type="ECO:0000313" key="1">
    <source>
        <dbReference type="EMBL" id="KAJ7019206.1"/>
    </source>
</evidence>
<dbReference type="AlphaFoldDB" id="A0AAD6WPT0"/>
<dbReference type="EMBL" id="JARJCM010000302">
    <property type="protein sequence ID" value="KAJ7019206.1"/>
    <property type="molecule type" value="Genomic_DNA"/>
</dbReference>
<evidence type="ECO:0000313" key="2">
    <source>
        <dbReference type="Proteomes" id="UP001218188"/>
    </source>
</evidence>
<name>A0AAD6WPT0_9AGAR</name>
<dbReference type="Proteomes" id="UP001218188">
    <property type="component" value="Unassembled WGS sequence"/>
</dbReference>
<sequence length="93" mass="10497">MAQWTLASREWLILVLVIVFRDLWIISPAHYEYTIIDICNSNSSFICELAGISDVRQHIAKNCQSLTTGSSSTSILTTDDPFSLKRMSKSPFL</sequence>
<reference evidence="1" key="1">
    <citation type="submission" date="2023-03" db="EMBL/GenBank/DDBJ databases">
        <title>Massive genome expansion in bonnet fungi (Mycena s.s.) driven by repeated elements and novel gene families across ecological guilds.</title>
        <authorList>
            <consortium name="Lawrence Berkeley National Laboratory"/>
            <person name="Harder C.B."/>
            <person name="Miyauchi S."/>
            <person name="Viragh M."/>
            <person name="Kuo A."/>
            <person name="Thoen E."/>
            <person name="Andreopoulos B."/>
            <person name="Lu D."/>
            <person name="Skrede I."/>
            <person name="Drula E."/>
            <person name="Henrissat B."/>
            <person name="Morin E."/>
            <person name="Kohler A."/>
            <person name="Barry K."/>
            <person name="LaButti K."/>
            <person name="Morin E."/>
            <person name="Salamov A."/>
            <person name="Lipzen A."/>
            <person name="Mereny Z."/>
            <person name="Hegedus B."/>
            <person name="Baldrian P."/>
            <person name="Stursova M."/>
            <person name="Weitz H."/>
            <person name="Taylor A."/>
            <person name="Grigoriev I.V."/>
            <person name="Nagy L.G."/>
            <person name="Martin F."/>
            <person name="Kauserud H."/>
        </authorList>
    </citation>
    <scope>NUCLEOTIDE SEQUENCE</scope>
    <source>
        <strain evidence="1">CBHHK200</strain>
    </source>
</reference>